<dbReference type="GO" id="GO:0031902">
    <property type="term" value="C:late endosome membrane"/>
    <property type="evidence" value="ECO:0007669"/>
    <property type="project" value="UniProtKB-UniRule"/>
</dbReference>
<comment type="subcellular location">
    <subcellularLocation>
        <location evidence="4">Cytoplasm</location>
    </subcellularLocation>
    <subcellularLocation>
        <location evidence="4">Endosome</location>
    </subcellularLocation>
</comment>
<evidence type="ECO:0000256" key="3">
    <source>
        <dbReference type="ARBA" id="ARBA00022927"/>
    </source>
</evidence>
<dbReference type="SUPFAM" id="SSF50729">
    <property type="entry name" value="PH domain-like"/>
    <property type="match status" value="1"/>
</dbReference>
<feature type="compositionally biased region" description="Gly residues" evidence="5">
    <location>
        <begin position="282"/>
        <end position="292"/>
    </location>
</feature>
<keyword evidence="2 4" id="KW-0813">Transport</keyword>
<evidence type="ECO:0000256" key="5">
    <source>
        <dbReference type="SAM" id="MobiDB-lite"/>
    </source>
</evidence>
<sequence length="581" mass="61670">MVEAQASPRPFDLDLNRSARRSLSILNGSICRVTGYYSNPLCSSTPRRAITITSGRSRTLRRLTGSVLTNSKDKSPPHYDGRLHLTSHRLIFLSSTIPPHSASAALDLALVKQTEYWTGFLKSNPKITLLLAPPPTPRLDRDQYTRNGTPPPPPLPAPPPSIPQPTEPTPPPPTSSSTDRRLACPVCTFLNHHSMLSCEVCDSPLSPPLPPTNTTPPTATPSRSSTPNPIAEPGGGASFVRLSFRKGGERAFYTALKEALGRKEWEWDGGEGGGKKARSGNVGEGAGAGGGGGIDAIMRNISLDTQERDEELDDALKDLNALMGKAKEMILLAQSMNSRLSSTTPTPSDPTTTTTAAPQAAASTLSTLGLVSAPITADQLDSEEKYHHELAKELSQVLGGKGGLMDRRGVVGLDEVWCLWNRARGVSLIPPSALTLSAPHLPLYTTTNNGPSIHPHTFPSGLTILHTPFYSSHSFQQRLLAFLDLRQALASSLSLSAGAEGGRGGGGGGGATTLEIVRNEEEEEAALVVGGGGGGMSLAMIKEMLDEVEGRGILVRDEQGGEGVRWWRNGISGSSWDGQVF</sequence>
<evidence type="ECO:0000313" key="7">
    <source>
        <dbReference type="EMBL" id="CRX79114.1"/>
    </source>
</evidence>
<dbReference type="PRINTS" id="PR01217">
    <property type="entry name" value="PRICHEXTENSN"/>
</dbReference>
<gene>
    <name evidence="7" type="ORF">ls5930a1_00148</name>
</gene>
<accession>A0A0H5G9X3</accession>
<dbReference type="InterPro" id="IPR011993">
    <property type="entry name" value="PH-like_dom_sf"/>
</dbReference>
<dbReference type="InterPro" id="IPR036390">
    <property type="entry name" value="WH_DNA-bd_sf"/>
</dbReference>
<evidence type="ECO:0000256" key="4">
    <source>
        <dbReference type="RuleBase" id="RU367095"/>
    </source>
</evidence>
<dbReference type="Gene3D" id="2.30.29.30">
    <property type="entry name" value="Pleckstrin-homology domain (PH domain)/Phosphotyrosine-binding domain (PTB)"/>
    <property type="match status" value="1"/>
</dbReference>
<comment type="similarity">
    <text evidence="1 4">Belongs to the VPS36 family.</text>
</comment>
<dbReference type="PROSITE" id="PS51495">
    <property type="entry name" value="GLUE"/>
    <property type="match status" value="1"/>
</dbReference>
<dbReference type="GO" id="GO:0000814">
    <property type="term" value="C:ESCRT II complex"/>
    <property type="evidence" value="ECO:0007669"/>
    <property type="project" value="UniProtKB-UniRule"/>
</dbReference>
<dbReference type="Gene3D" id="6.10.140.260">
    <property type="match status" value="1"/>
</dbReference>
<dbReference type="InterPro" id="IPR036388">
    <property type="entry name" value="WH-like_DNA-bd_sf"/>
</dbReference>
<dbReference type="PANTHER" id="PTHR13128:SF12">
    <property type="entry name" value="VACUOLAR PROTEIN-SORTING-ASSOCIATED PROTEIN 36"/>
    <property type="match status" value="1"/>
</dbReference>
<dbReference type="SUPFAM" id="SSF46785">
    <property type="entry name" value="Winged helix' DNA-binding domain"/>
    <property type="match status" value="1"/>
</dbReference>
<evidence type="ECO:0000256" key="2">
    <source>
        <dbReference type="ARBA" id="ARBA00022448"/>
    </source>
</evidence>
<protein>
    <recommendedName>
        <fullName evidence="4">Vacuolar protein-sorting-associated protein 36</fullName>
    </recommendedName>
    <alternativeName>
        <fullName evidence="4">ESCRT-II complex subunit VPS36</fullName>
    </alternativeName>
</protein>
<dbReference type="GO" id="GO:0043130">
    <property type="term" value="F:ubiquitin binding"/>
    <property type="evidence" value="ECO:0007669"/>
    <property type="project" value="UniProtKB-UniRule"/>
</dbReference>
<dbReference type="Gene3D" id="1.10.10.10">
    <property type="entry name" value="Winged helix-like DNA-binding domain superfamily/Winged helix DNA-binding domain"/>
    <property type="match status" value="2"/>
</dbReference>
<keyword evidence="4" id="KW-0967">Endosome</keyword>
<feature type="compositionally biased region" description="Pro residues" evidence="5">
    <location>
        <begin position="149"/>
        <end position="174"/>
    </location>
</feature>
<dbReference type="GO" id="GO:0032266">
    <property type="term" value="F:phosphatidylinositol-3-phosphate binding"/>
    <property type="evidence" value="ECO:0007669"/>
    <property type="project" value="UniProtKB-UniRule"/>
</dbReference>
<feature type="region of interest" description="Disordered" evidence="5">
    <location>
        <begin position="268"/>
        <end position="292"/>
    </location>
</feature>
<name>A0A0H5G9X3_9BASI</name>
<reference evidence="7" key="1">
    <citation type="submission" date="2015-06" db="EMBL/GenBank/DDBJ databases">
        <title>Genetic Architecture Underlying Mating-Type Determination in the Yeast Leucosporidium scottii and the Evolution of Mating Systems in Basidiomycetes.</title>
        <authorList>
            <person name="Maia T.M."/>
            <person name="Lopes S."/>
            <person name="Almeida J.M.G.C.F."/>
            <person name="Rosa L.H."/>
            <person name="Sampaio J.P."/>
            <person name="Goncalves P."/>
            <person name="Coelho M.A."/>
        </authorList>
    </citation>
    <scope>NUCLEOTIDE SEQUENCE</scope>
</reference>
<keyword evidence="4" id="KW-0963">Cytoplasm</keyword>
<feature type="compositionally biased region" description="Low complexity" evidence="5">
    <location>
        <begin position="341"/>
        <end position="361"/>
    </location>
</feature>
<dbReference type="InterPro" id="IPR021648">
    <property type="entry name" value="GLUE_dom"/>
</dbReference>
<feature type="region of interest" description="Disordered" evidence="5">
    <location>
        <begin position="338"/>
        <end position="361"/>
    </location>
</feature>
<evidence type="ECO:0000256" key="1">
    <source>
        <dbReference type="ARBA" id="ARBA00009697"/>
    </source>
</evidence>
<feature type="compositionally biased region" description="Low complexity" evidence="5">
    <location>
        <begin position="215"/>
        <end position="229"/>
    </location>
</feature>
<dbReference type="Pfam" id="PF04157">
    <property type="entry name" value="EAP30"/>
    <property type="match status" value="1"/>
</dbReference>
<feature type="region of interest" description="Disordered" evidence="5">
    <location>
        <begin position="131"/>
        <end position="180"/>
    </location>
</feature>
<organism evidence="7">
    <name type="scientific">Leucosporidium scottii</name>
    <dbReference type="NCBI Taxonomy" id="5278"/>
    <lineage>
        <taxon>Eukaryota</taxon>
        <taxon>Fungi</taxon>
        <taxon>Dikarya</taxon>
        <taxon>Basidiomycota</taxon>
        <taxon>Pucciniomycotina</taxon>
        <taxon>Microbotryomycetes</taxon>
        <taxon>Leucosporidiales</taxon>
        <taxon>Leucosporidium</taxon>
    </lineage>
</organism>
<dbReference type="EMBL" id="LN868507">
    <property type="protein sequence ID" value="CRX79114.1"/>
    <property type="molecule type" value="Genomic_DNA"/>
</dbReference>
<dbReference type="InterPro" id="IPR037855">
    <property type="entry name" value="Vps36"/>
</dbReference>
<feature type="domain" description="GLUE N-terminal" evidence="6">
    <location>
        <begin position="43"/>
        <end position="272"/>
    </location>
</feature>
<dbReference type="Pfam" id="PF11605">
    <property type="entry name" value="Vps36_ESCRT-II"/>
    <property type="match status" value="1"/>
</dbReference>
<dbReference type="InterPro" id="IPR040608">
    <property type="entry name" value="Snf8/Vps36"/>
</dbReference>
<dbReference type="AlphaFoldDB" id="A0A0H5G9X3"/>
<dbReference type="PANTHER" id="PTHR13128">
    <property type="entry name" value="VACUOLAR PROTEIN-SORTING-ASSOCIATED PROTEIN 36"/>
    <property type="match status" value="1"/>
</dbReference>
<comment type="subunit">
    <text evidence="4">Component of the endosomal sorting complex required for transport II (ESCRT-II).</text>
</comment>
<feature type="region of interest" description="Disordered" evidence="5">
    <location>
        <begin position="209"/>
        <end position="235"/>
    </location>
</feature>
<evidence type="ECO:0000259" key="6">
    <source>
        <dbReference type="PROSITE" id="PS51495"/>
    </source>
</evidence>
<keyword evidence="3 4" id="KW-0653">Protein transport</keyword>
<comment type="function">
    <text evidence="4">Component of the ESCRT-II complex (endosomal sorting complex required for transport II), which is required for multivesicular body (MVB) formation and sorting of endosomal cargo proteins into MVBs.</text>
</comment>
<dbReference type="GO" id="GO:0043328">
    <property type="term" value="P:protein transport to vacuole involved in ubiquitin-dependent protein catabolic process via the multivesicular body sorting pathway"/>
    <property type="evidence" value="ECO:0007669"/>
    <property type="project" value="UniProtKB-UniRule"/>
</dbReference>
<proteinExistence type="inferred from homology"/>